<evidence type="ECO:0000313" key="4">
    <source>
        <dbReference type="Proteomes" id="UP000718821"/>
    </source>
</evidence>
<keyword evidence="2" id="KW-0812">Transmembrane</keyword>
<dbReference type="Proteomes" id="UP000718821">
    <property type="component" value="Unassembled WGS sequence"/>
</dbReference>
<dbReference type="InterPro" id="IPR021517">
    <property type="entry name" value="DUF3180"/>
</dbReference>
<feature type="region of interest" description="Disordered" evidence="1">
    <location>
        <begin position="156"/>
        <end position="181"/>
    </location>
</feature>
<reference evidence="3" key="1">
    <citation type="submission" date="2020-08" db="EMBL/GenBank/DDBJ databases">
        <authorList>
            <person name="Cejkova D."/>
            <person name="Kubasova T."/>
            <person name="Jahodarova E."/>
            <person name="Rychlik I."/>
        </authorList>
    </citation>
    <scope>NUCLEOTIDE SEQUENCE</scope>
    <source>
        <strain evidence="3">An836</strain>
    </source>
</reference>
<name>A0A938X0E5_9BIFI</name>
<keyword evidence="2" id="KW-0472">Membrane</keyword>
<dbReference type="AlphaFoldDB" id="A0A938X0E5"/>
<accession>A0A938X0E5</accession>
<evidence type="ECO:0000256" key="2">
    <source>
        <dbReference type="SAM" id="Phobius"/>
    </source>
</evidence>
<keyword evidence="2" id="KW-1133">Transmembrane helix</keyword>
<reference evidence="3" key="2">
    <citation type="journal article" date="2021" name="Sci. Rep.">
        <title>The distribution of antibiotic resistance genes in chicken gut microbiota commensals.</title>
        <authorList>
            <person name="Juricova H."/>
            <person name="Matiasovicova J."/>
            <person name="Kubasova T."/>
            <person name="Cejkova D."/>
            <person name="Rychlik I."/>
        </authorList>
    </citation>
    <scope>NUCLEOTIDE SEQUENCE</scope>
    <source>
        <strain evidence="3">An836</strain>
    </source>
</reference>
<feature type="transmembrane region" description="Helical" evidence="2">
    <location>
        <begin position="122"/>
        <end position="142"/>
    </location>
</feature>
<evidence type="ECO:0000256" key="1">
    <source>
        <dbReference type="SAM" id="MobiDB-lite"/>
    </source>
</evidence>
<feature type="compositionally biased region" description="Basic and acidic residues" evidence="1">
    <location>
        <begin position="156"/>
        <end position="166"/>
    </location>
</feature>
<dbReference type="Pfam" id="PF11377">
    <property type="entry name" value="DUF3180"/>
    <property type="match status" value="1"/>
</dbReference>
<dbReference type="RefSeq" id="WP_204469122.1">
    <property type="nucleotide sequence ID" value="NZ_JACLYU010000011.1"/>
</dbReference>
<sequence length="181" mass="19525">MRARRTPWWQFVAAIALGLLAGVGVAAWAERYGQSLIGAPWFVSAIFAALGVLVLVLAIQVHKYATTDPKRRPHTFINPTRALYTLVLAKALGLAGAALAGYYLGQILMSLAHAEADYYSQAILECAVAAVICVADMVIGIVGEWLCQLPPTEGPEHPKLKAERQRRGVAPATAKLRAKHE</sequence>
<comment type="caution">
    <text evidence="3">The sequence shown here is derived from an EMBL/GenBank/DDBJ whole genome shotgun (WGS) entry which is preliminary data.</text>
</comment>
<protein>
    <submittedName>
        <fullName evidence="3">DUF3180 domain-containing protein</fullName>
    </submittedName>
</protein>
<dbReference type="EMBL" id="JACLYU010000011">
    <property type="protein sequence ID" value="MBM6699957.1"/>
    <property type="molecule type" value="Genomic_DNA"/>
</dbReference>
<keyword evidence="4" id="KW-1185">Reference proteome</keyword>
<proteinExistence type="predicted"/>
<organism evidence="3 4">
    <name type="scientific">Bifidobacterium pullorum subsp. saeculare</name>
    <dbReference type="NCBI Taxonomy" id="78257"/>
    <lineage>
        <taxon>Bacteria</taxon>
        <taxon>Bacillati</taxon>
        <taxon>Actinomycetota</taxon>
        <taxon>Actinomycetes</taxon>
        <taxon>Bifidobacteriales</taxon>
        <taxon>Bifidobacteriaceae</taxon>
        <taxon>Bifidobacterium</taxon>
    </lineage>
</organism>
<evidence type="ECO:0000313" key="3">
    <source>
        <dbReference type="EMBL" id="MBM6699957.1"/>
    </source>
</evidence>
<gene>
    <name evidence="3" type="ORF">H7U32_06485</name>
</gene>
<feature type="transmembrane region" description="Helical" evidence="2">
    <location>
        <begin position="82"/>
        <end position="102"/>
    </location>
</feature>
<feature type="transmembrane region" description="Helical" evidence="2">
    <location>
        <begin position="39"/>
        <end position="61"/>
    </location>
</feature>